<dbReference type="InterPro" id="IPR039418">
    <property type="entry name" value="LexA-like"/>
</dbReference>
<dbReference type="RefSeq" id="WP_094324592.1">
    <property type="nucleotide sequence ID" value="NZ_CP022347.1"/>
</dbReference>
<keyword evidence="1" id="KW-0812">Transmembrane</keyword>
<proteinExistence type="predicted"/>
<dbReference type="CDD" id="cd06529">
    <property type="entry name" value="S24_LexA-like"/>
    <property type="match status" value="1"/>
</dbReference>
<dbReference type="SUPFAM" id="SSF51306">
    <property type="entry name" value="LexA/Signal peptidase"/>
    <property type="match status" value="1"/>
</dbReference>
<dbReference type="EMBL" id="CP022347">
    <property type="protein sequence ID" value="ASQ29799.1"/>
    <property type="molecule type" value="Genomic_DNA"/>
</dbReference>
<dbReference type="InterPro" id="IPR036286">
    <property type="entry name" value="LexA/Signal_pep-like_sf"/>
</dbReference>
<dbReference type="Proteomes" id="UP000201169">
    <property type="component" value="Chromosome"/>
</dbReference>
<evidence type="ECO:0000313" key="2">
    <source>
        <dbReference type="EMBL" id="ASQ29799.1"/>
    </source>
</evidence>
<reference evidence="2 3" key="1">
    <citation type="submission" date="2017-07" db="EMBL/GenBank/DDBJ databases">
        <title>Analysis of two Campylobacter avium genomes and identification of a novel hippuricase gene.</title>
        <authorList>
            <person name="Miller W.G."/>
            <person name="Chapman M.H."/>
            <person name="Yee E."/>
            <person name="Revez J."/>
            <person name="Bono J.L."/>
            <person name="Rossi M."/>
        </authorList>
    </citation>
    <scope>NUCLEOTIDE SEQUENCE [LARGE SCALE GENOMIC DNA]</scope>
    <source>
        <strain evidence="2 3">LMG 24591</strain>
    </source>
</reference>
<feature type="transmembrane region" description="Helical" evidence="1">
    <location>
        <begin position="78"/>
        <end position="99"/>
    </location>
</feature>
<name>A0A222MV66_9BACT</name>
<evidence type="ECO:0000313" key="3">
    <source>
        <dbReference type="Proteomes" id="UP000201169"/>
    </source>
</evidence>
<sequence>MFSSCASIFSGSEQEVNLSAANGDNVVVRIGDAKHTLPARVKLKRRGENIQILESDNPAYQSSNVNSASLDVMGVNPIYWTNLIGFVFFLVPGFVGTLVDVSTGAAYQYSNEHLVVPVYKK</sequence>
<keyword evidence="1" id="KW-1133">Transmembrane helix</keyword>
<gene>
    <name evidence="2" type="ORF">CAV_0127</name>
</gene>
<dbReference type="AlphaFoldDB" id="A0A222MV66"/>
<keyword evidence="3" id="KW-1185">Reference proteome</keyword>
<dbReference type="KEGG" id="cavi:CAV_0127"/>
<accession>A0A222MV66</accession>
<keyword evidence="1" id="KW-0472">Membrane</keyword>
<protein>
    <submittedName>
        <fullName evidence="2">Peptidase S24 LexA-like protein</fullName>
    </submittedName>
</protein>
<evidence type="ECO:0000256" key="1">
    <source>
        <dbReference type="SAM" id="Phobius"/>
    </source>
</evidence>
<organism evidence="2 3">
    <name type="scientific">Campylobacter avium LMG 24591</name>
    <dbReference type="NCBI Taxonomy" id="522484"/>
    <lineage>
        <taxon>Bacteria</taxon>
        <taxon>Pseudomonadati</taxon>
        <taxon>Campylobacterota</taxon>
        <taxon>Epsilonproteobacteria</taxon>
        <taxon>Campylobacterales</taxon>
        <taxon>Campylobacteraceae</taxon>
        <taxon>Campylobacter</taxon>
    </lineage>
</organism>